<comment type="pathway">
    <text evidence="3 19">Cofactor biosynthesis; adenosylcobalamin biosynthesis; adenosylcobalamin from cob(II)yrinate a,c-diamide: step 7/7.</text>
</comment>
<name>A0ABX3A0M4_9BACI</name>
<evidence type="ECO:0000256" key="11">
    <source>
        <dbReference type="ARBA" id="ARBA00022842"/>
    </source>
</evidence>
<dbReference type="NCBIfam" id="TIGR00317">
    <property type="entry name" value="cobS"/>
    <property type="match status" value="1"/>
</dbReference>
<evidence type="ECO:0000256" key="18">
    <source>
        <dbReference type="ARBA" id="ARBA00049504"/>
    </source>
</evidence>
<evidence type="ECO:0000256" key="4">
    <source>
        <dbReference type="ARBA" id="ARBA00010561"/>
    </source>
</evidence>
<evidence type="ECO:0000256" key="12">
    <source>
        <dbReference type="ARBA" id="ARBA00022989"/>
    </source>
</evidence>
<dbReference type="RefSeq" id="WP_025568886.1">
    <property type="nucleotide sequence ID" value="NZ_MDKC01000004.1"/>
</dbReference>
<comment type="subcellular location">
    <subcellularLocation>
        <location evidence="2 19">Cell membrane</location>
        <topology evidence="2 19">Multi-pass membrane protein</topology>
    </subcellularLocation>
</comment>
<dbReference type="EMBL" id="MDKC01000004">
    <property type="protein sequence ID" value="ODG92868.1"/>
    <property type="molecule type" value="Genomic_DNA"/>
</dbReference>
<feature type="transmembrane region" description="Helical" evidence="19">
    <location>
        <begin position="130"/>
        <end position="151"/>
    </location>
</feature>
<evidence type="ECO:0000256" key="10">
    <source>
        <dbReference type="ARBA" id="ARBA00022692"/>
    </source>
</evidence>
<comment type="catalytic activity">
    <reaction evidence="17 19">
        <text>alpha-ribazole + adenosylcob(III)inamide-GDP = adenosylcob(III)alamin + GMP + H(+)</text>
        <dbReference type="Rhea" id="RHEA:16049"/>
        <dbReference type="ChEBI" id="CHEBI:10329"/>
        <dbReference type="ChEBI" id="CHEBI:15378"/>
        <dbReference type="ChEBI" id="CHEBI:18408"/>
        <dbReference type="ChEBI" id="CHEBI:58115"/>
        <dbReference type="ChEBI" id="CHEBI:60487"/>
        <dbReference type="EC" id="2.7.8.26"/>
    </reaction>
</comment>
<keyword evidence="7 19" id="KW-1003">Cell membrane</keyword>
<dbReference type="InterPro" id="IPR003805">
    <property type="entry name" value="CobS"/>
</dbReference>
<evidence type="ECO:0000256" key="16">
    <source>
        <dbReference type="ARBA" id="ARBA00032853"/>
    </source>
</evidence>
<keyword evidence="13 19" id="KW-0472">Membrane</keyword>
<keyword evidence="11 19" id="KW-0460">Magnesium</keyword>
<keyword evidence="9 19" id="KW-0808">Transferase</keyword>
<evidence type="ECO:0000256" key="8">
    <source>
        <dbReference type="ARBA" id="ARBA00022573"/>
    </source>
</evidence>
<dbReference type="PANTHER" id="PTHR34148:SF1">
    <property type="entry name" value="ADENOSYLCOBINAMIDE-GDP RIBAZOLETRANSFERASE"/>
    <property type="match status" value="1"/>
</dbReference>
<sequence>MNRFKMILSFFSTIPVKNYVFIETELGKGIRLFPLVGVLFGLILVSLNSGISLILDKEANAFLILLVYLFLTGGLHFDGVADTSDGIFSYRPKERILEIMKDSRIGAFGVISLIVLFLGDWLFLSKSTTFVIFLFPIIGRCIALFTCRISTYARNEGFGSQFIIEAKKSNSLFVLIVYLLLICVGSILINEIAIIFAVCVTFIFITFVTKRINQKLDGITGDVIGFTIEVSQLCFLIFAVIGERLV</sequence>
<feature type="transmembrane region" description="Helical" evidence="19">
    <location>
        <begin position="223"/>
        <end position="241"/>
    </location>
</feature>
<accession>A0ABX3A0M4</accession>
<feature type="transmembrane region" description="Helical" evidence="19">
    <location>
        <begin position="32"/>
        <end position="55"/>
    </location>
</feature>
<comment type="caution">
    <text evidence="20">The sequence shown here is derived from an EMBL/GenBank/DDBJ whole genome shotgun (WGS) entry which is preliminary data.</text>
</comment>
<comment type="function">
    <text evidence="14 19">Joins adenosylcobinamide-GDP and alpha-ribazole to generate adenosylcobalamin (Ado-cobalamin). Also synthesizes adenosylcobalamin 5'-phosphate from adenosylcobinamide-GDP and alpha-ribazole 5'-phosphate.</text>
</comment>
<evidence type="ECO:0000256" key="15">
    <source>
        <dbReference type="ARBA" id="ARBA00032605"/>
    </source>
</evidence>
<feature type="transmembrane region" description="Helical" evidence="19">
    <location>
        <begin position="105"/>
        <end position="124"/>
    </location>
</feature>
<proteinExistence type="inferred from homology"/>
<keyword evidence="8 19" id="KW-0169">Cobalamin biosynthesis</keyword>
<reference evidence="20 21" key="1">
    <citation type="submission" date="2016-07" db="EMBL/GenBank/DDBJ databases">
        <authorList>
            <person name="Townsley L."/>
            <person name="Shank E.A."/>
        </authorList>
    </citation>
    <scope>NUCLEOTIDE SEQUENCE [LARGE SCALE GENOMIC DNA]</scope>
    <source>
        <strain evidence="20 21">CH01</strain>
    </source>
</reference>
<evidence type="ECO:0000256" key="19">
    <source>
        <dbReference type="HAMAP-Rule" id="MF_00719"/>
    </source>
</evidence>
<feature type="transmembrane region" description="Helical" evidence="19">
    <location>
        <begin position="61"/>
        <end position="84"/>
    </location>
</feature>
<protein>
    <recommendedName>
        <fullName evidence="6 19">Adenosylcobinamide-GDP ribazoletransferase</fullName>
        <ecNumber evidence="5 19">2.7.8.26</ecNumber>
    </recommendedName>
    <alternativeName>
        <fullName evidence="16 19">Cobalamin synthase</fullName>
    </alternativeName>
    <alternativeName>
        <fullName evidence="15 19">Cobalamin-5'-phosphate synthase</fullName>
    </alternativeName>
</protein>
<evidence type="ECO:0000256" key="1">
    <source>
        <dbReference type="ARBA" id="ARBA00001946"/>
    </source>
</evidence>
<evidence type="ECO:0000256" key="2">
    <source>
        <dbReference type="ARBA" id="ARBA00004651"/>
    </source>
</evidence>
<evidence type="ECO:0000313" key="21">
    <source>
        <dbReference type="Proteomes" id="UP000094580"/>
    </source>
</evidence>
<evidence type="ECO:0000256" key="3">
    <source>
        <dbReference type="ARBA" id="ARBA00004663"/>
    </source>
</evidence>
<evidence type="ECO:0000256" key="5">
    <source>
        <dbReference type="ARBA" id="ARBA00013200"/>
    </source>
</evidence>
<evidence type="ECO:0000256" key="9">
    <source>
        <dbReference type="ARBA" id="ARBA00022679"/>
    </source>
</evidence>
<dbReference type="Pfam" id="PF02654">
    <property type="entry name" value="CobS"/>
    <property type="match status" value="1"/>
</dbReference>
<evidence type="ECO:0000256" key="6">
    <source>
        <dbReference type="ARBA" id="ARBA00015850"/>
    </source>
</evidence>
<dbReference type="EC" id="2.7.8.26" evidence="5 19"/>
<dbReference type="Proteomes" id="UP000094580">
    <property type="component" value="Unassembled WGS sequence"/>
</dbReference>
<keyword evidence="10 19" id="KW-0812">Transmembrane</keyword>
<keyword evidence="21" id="KW-1185">Reference proteome</keyword>
<evidence type="ECO:0000256" key="7">
    <source>
        <dbReference type="ARBA" id="ARBA00022475"/>
    </source>
</evidence>
<feature type="transmembrane region" description="Helical" evidence="19">
    <location>
        <begin position="172"/>
        <end position="203"/>
    </location>
</feature>
<evidence type="ECO:0000313" key="20">
    <source>
        <dbReference type="EMBL" id="ODG92868.1"/>
    </source>
</evidence>
<comment type="similarity">
    <text evidence="4 19">Belongs to the CobS family.</text>
</comment>
<gene>
    <name evidence="19" type="primary">cobS</name>
    <name evidence="20" type="ORF">BED47_16940</name>
</gene>
<evidence type="ECO:0000256" key="13">
    <source>
        <dbReference type="ARBA" id="ARBA00023136"/>
    </source>
</evidence>
<dbReference type="PANTHER" id="PTHR34148">
    <property type="entry name" value="ADENOSYLCOBINAMIDE-GDP RIBAZOLETRANSFERASE"/>
    <property type="match status" value="1"/>
</dbReference>
<organism evidence="20 21">
    <name type="scientific">Gottfriedia luciferensis</name>
    <dbReference type="NCBI Taxonomy" id="178774"/>
    <lineage>
        <taxon>Bacteria</taxon>
        <taxon>Bacillati</taxon>
        <taxon>Bacillota</taxon>
        <taxon>Bacilli</taxon>
        <taxon>Bacillales</taxon>
        <taxon>Bacillaceae</taxon>
        <taxon>Gottfriedia</taxon>
    </lineage>
</organism>
<evidence type="ECO:0000256" key="17">
    <source>
        <dbReference type="ARBA" id="ARBA00048623"/>
    </source>
</evidence>
<comment type="catalytic activity">
    <reaction evidence="18 19">
        <text>alpha-ribazole 5'-phosphate + adenosylcob(III)inamide-GDP = adenosylcob(III)alamin 5'-phosphate + GMP + H(+)</text>
        <dbReference type="Rhea" id="RHEA:23560"/>
        <dbReference type="ChEBI" id="CHEBI:15378"/>
        <dbReference type="ChEBI" id="CHEBI:57918"/>
        <dbReference type="ChEBI" id="CHEBI:58115"/>
        <dbReference type="ChEBI" id="CHEBI:60487"/>
        <dbReference type="ChEBI" id="CHEBI:60493"/>
        <dbReference type="EC" id="2.7.8.26"/>
    </reaction>
</comment>
<evidence type="ECO:0000256" key="14">
    <source>
        <dbReference type="ARBA" id="ARBA00025228"/>
    </source>
</evidence>
<keyword evidence="12 19" id="KW-1133">Transmembrane helix</keyword>
<comment type="cofactor">
    <cofactor evidence="1 19">
        <name>Mg(2+)</name>
        <dbReference type="ChEBI" id="CHEBI:18420"/>
    </cofactor>
</comment>
<dbReference type="HAMAP" id="MF_00719">
    <property type="entry name" value="CobS"/>
    <property type="match status" value="1"/>
</dbReference>